<reference evidence="1 2" key="1">
    <citation type="submission" date="2019-09" db="EMBL/GenBank/DDBJ databases">
        <title>Goodfellowia gen. nov., a new genus of the Pseudonocardineae related to Actinoalloteichus, containing Goodfellowia coeruleoviolacea gen. nov., comb. nov. gen. nov., comb. nov.</title>
        <authorList>
            <person name="Labeda D."/>
        </authorList>
    </citation>
    <scope>NUCLEOTIDE SEQUENCE [LARGE SCALE GENOMIC DNA]</scope>
    <source>
        <strain evidence="1 2">AN110305</strain>
    </source>
</reference>
<dbReference type="InterPro" id="IPR012348">
    <property type="entry name" value="RNR-like"/>
</dbReference>
<comment type="caution">
    <text evidence="1">The sequence shown here is derived from an EMBL/GenBank/DDBJ whole genome shotgun (WGS) entry which is preliminary data.</text>
</comment>
<dbReference type="GO" id="GO:0016491">
    <property type="term" value="F:oxidoreductase activity"/>
    <property type="evidence" value="ECO:0007669"/>
    <property type="project" value="InterPro"/>
</dbReference>
<dbReference type="Pfam" id="PF11583">
    <property type="entry name" value="AurF"/>
    <property type="match status" value="1"/>
</dbReference>
<dbReference type="EMBL" id="VUOB01000031">
    <property type="protein sequence ID" value="KAA2261087.1"/>
    <property type="molecule type" value="Genomic_DNA"/>
</dbReference>
<sequence>MSAVDSAVTDRFIEILDRLGEKSIEDYYNPYQMFVWPDELPEDMFWMSQDLVSAHGTDLAEELGPSGMRSLSKWESINFYSLNVHGIRELLTEVISRIHMPGFEVPSDFFHHFIGEENEHMWFFAEFCRRYGKKIYQSGAPKLSRVEDTDVENFLVFARILLFEEMVDHYNLAMSEDESLHETIRQVNRIHHQDESRHIAFGRELVSLLYGTLRDRLDEARLREIEGYLKRYLVYSIQSFYNPYVYRDAGIADSLGFRGRLLADERRRPFERRAVRKPLSFLVRTGIFADDVLPTV</sequence>
<dbReference type="InterPro" id="IPR025859">
    <property type="entry name" value="AurF/CmlI"/>
</dbReference>
<dbReference type="RefSeq" id="WP_149850885.1">
    <property type="nucleotide sequence ID" value="NZ_VUOB01000031.1"/>
</dbReference>
<proteinExistence type="predicted"/>
<gene>
    <name evidence="1" type="ORF">F0L68_18680</name>
</gene>
<name>A0A5B2XBR8_9PSEU</name>
<dbReference type="OrthoDB" id="5500270at2"/>
<dbReference type="InterPro" id="IPR009078">
    <property type="entry name" value="Ferritin-like_SF"/>
</dbReference>
<dbReference type="AlphaFoldDB" id="A0A5B2XBR8"/>
<dbReference type="Proteomes" id="UP000323454">
    <property type="component" value="Unassembled WGS sequence"/>
</dbReference>
<dbReference type="SUPFAM" id="SSF47240">
    <property type="entry name" value="Ferritin-like"/>
    <property type="match status" value="1"/>
</dbReference>
<dbReference type="Gene3D" id="1.10.620.20">
    <property type="entry name" value="Ribonucleotide Reductase, subunit A"/>
    <property type="match status" value="1"/>
</dbReference>
<reference evidence="1 2" key="2">
    <citation type="submission" date="2019-09" db="EMBL/GenBank/DDBJ databases">
        <authorList>
            <person name="Jin C."/>
        </authorList>
    </citation>
    <scope>NUCLEOTIDE SEQUENCE [LARGE SCALE GENOMIC DNA]</scope>
    <source>
        <strain evidence="1 2">AN110305</strain>
    </source>
</reference>
<keyword evidence="2" id="KW-1185">Reference proteome</keyword>
<accession>A0A5B2XBR8</accession>
<evidence type="ECO:0000313" key="2">
    <source>
        <dbReference type="Proteomes" id="UP000323454"/>
    </source>
</evidence>
<evidence type="ECO:0000313" key="1">
    <source>
        <dbReference type="EMBL" id="KAA2261087.1"/>
    </source>
</evidence>
<protein>
    <submittedName>
        <fullName evidence="1">Diiron oxygenase</fullName>
    </submittedName>
</protein>
<organism evidence="1 2">
    <name type="scientific">Solihabitans fulvus</name>
    <dbReference type="NCBI Taxonomy" id="1892852"/>
    <lineage>
        <taxon>Bacteria</taxon>
        <taxon>Bacillati</taxon>
        <taxon>Actinomycetota</taxon>
        <taxon>Actinomycetes</taxon>
        <taxon>Pseudonocardiales</taxon>
        <taxon>Pseudonocardiaceae</taxon>
        <taxon>Solihabitans</taxon>
    </lineage>
</organism>